<comment type="caution">
    <text evidence="1">The sequence shown here is derived from an EMBL/GenBank/DDBJ whole genome shotgun (WGS) entry which is preliminary data.</text>
</comment>
<dbReference type="Pfam" id="PF09501">
    <property type="entry name" value="Bac_small_YrzI"/>
    <property type="match status" value="1"/>
</dbReference>
<protein>
    <submittedName>
        <fullName evidence="1">YrzI family small protein</fullName>
    </submittedName>
</protein>
<reference evidence="1 2" key="1">
    <citation type="submission" date="2024-09" db="EMBL/GenBank/DDBJ databases">
        <authorList>
            <person name="Sun Q."/>
            <person name="Mori K."/>
        </authorList>
    </citation>
    <scope>NUCLEOTIDE SEQUENCE [LARGE SCALE GENOMIC DNA]</scope>
    <source>
        <strain evidence="1 2">CGMCC 1.9126</strain>
    </source>
</reference>
<accession>A0ABV6KM06</accession>
<name>A0ABV6KM06_9BACI</name>
<gene>
    <name evidence="1" type="ORF">ACFFHF_03460</name>
</gene>
<proteinExistence type="predicted"/>
<organism evidence="1 2">
    <name type="scientific">Robertmurraya beringensis</name>
    <dbReference type="NCBI Taxonomy" id="641660"/>
    <lineage>
        <taxon>Bacteria</taxon>
        <taxon>Bacillati</taxon>
        <taxon>Bacillota</taxon>
        <taxon>Bacilli</taxon>
        <taxon>Bacillales</taxon>
        <taxon>Bacillaceae</taxon>
        <taxon>Robertmurraya</taxon>
    </lineage>
</organism>
<evidence type="ECO:0000313" key="1">
    <source>
        <dbReference type="EMBL" id="MFC0474353.1"/>
    </source>
</evidence>
<evidence type="ECO:0000313" key="2">
    <source>
        <dbReference type="Proteomes" id="UP001589738"/>
    </source>
</evidence>
<dbReference type="Proteomes" id="UP001589738">
    <property type="component" value="Unassembled WGS sequence"/>
</dbReference>
<keyword evidence="2" id="KW-1185">Reference proteome</keyword>
<dbReference type="InterPro" id="IPR012655">
    <property type="entry name" value="YrzI"/>
</dbReference>
<dbReference type="EMBL" id="JBHLUU010000015">
    <property type="protein sequence ID" value="MFC0474353.1"/>
    <property type="molecule type" value="Genomic_DNA"/>
</dbReference>
<sequence length="46" mass="5479">MTLNILFLTVTIKKRNVSAAEYERAEMAKKQYEATRDRMLSIQRLF</sequence>
<dbReference type="RefSeq" id="WP_340904708.1">
    <property type="nucleotide sequence ID" value="NZ_JBHLUU010000015.1"/>
</dbReference>